<feature type="region of interest" description="Disordered" evidence="1">
    <location>
        <begin position="332"/>
        <end position="391"/>
    </location>
</feature>
<feature type="compositionally biased region" description="Basic and acidic residues" evidence="1">
    <location>
        <begin position="594"/>
        <end position="603"/>
    </location>
</feature>
<feature type="compositionally biased region" description="Basic and acidic residues" evidence="1">
    <location>
        <begin position="371"/>
        <end position="385"/>
    </location>
</feature>
<protein>
    <submittedName>
        <fullName evidence="2">Uncharacterized protein</fullName>
    </submittedName>
</protein>
<feature type="compositionally biased region" description="Polar residues" evidence="1">
    <location>
        <begin position="568"/>
        <end position="593"/>
    </location>
</feature>
<feature type="compositionally biased region" description="Polar residues" evidence="1">
    <location>
        <begin position="282"/>
        <end position="300"/>
    </location>
</feature>
<feature type="region of interest" description="Disordered" evidence="1">
    <location>
        <begin position="1486"/>
        <end position="1513"/>
    </location>
</feature>
<feature type="region of interest" description="Disordered" evidence="1">
    <location>
        <begin position="1657"/>
        <end position="1700"/>
    </location>
</feature>
<feature type="compositionally biased region" description="Basic and acidic residues" evidence="1">
    <location>
        <begin position="143"/>
        <end position="166"/>
    </location>
</feature>
<feature type="compositionally biased region" description="Basic and acidic residues" evidence="1">
    <location>
        <begin position="228"/>
        <end position="256"/>
    </location>
</feature>
<feature type="compositionally biased region" description="Basic and acidic residues" evidence="1">
    <location>
        <begin position="471"/>
        <end position="482"/>
    </location>
</feature>
<feature type="compositionally biased region" description="Polar residues" evidence="1">
    <location>
        <begin position="986"/>
        <end position="1015"/>
    </location>
</feature>
<feature type="compositionally biased region" description="Basic and acidic residues" evidence="1">
    <location>
        <begin position="1368"/>
        <end position="1377"/>
    </location>
</feature>
<comment type="caution">
    <text evidence="2">The sequence shown here is derived from an EMBL/GenBank/DDBJ whole genome shotgun (WGS) entry which is preliminary data.</text>
</comment>
<feature type="region of interest" description="Disordered" evidence="1">
    <location>
        <begin position="522"/>
        <end position="626"/>
    </location>
</feature>
<sequence length="2205" mass="245177">MLKLQYITSYESLWTDILGAEPCQLNLTHPIVIENKTVSVFRITSDSHQFIKLVQEMTSARKPRLLTGFFLNPSVRVEAVLAPDCPEVRAAGLTPTPNDNQHILNIIFISYRVTAAPLPVPKERRINTLQSTTTTTKSIIQSKPREEEEKEGELRGRGDTHAERKNSNLFVEVVKKNDNKNEFDVGKVDKINNQNALDIRKMCNDNRYTHDDETMNRNTENDVLWPDKSPDTHTQQRKENVTKESNTKKNQNEMRSKPFILDENSDDENSDIPQTVREKNINTEPDTPQTVREQNINTESDTNHKKKKRRKSKPFKWDIKRFIKRSYKSGVRLGDKKTDNSPTPKLDVTDYFKPDEFYNTNDVGNSQTPESRNDWTDSSTKESKSFKASGAGNKVKELLKSNFLDTFKLWNIFSLRDSSKPDLIKPSMLKKTKKEKSGNSASGARGSNNNAGNAATPDLLKSSAVSQKRKYGLDEHTEERENYSSQGINIGPPANNRSEDSNGEGVMGKYSLGCQAYSAEYDSDNSVKTKRRKSSKNISPVQVISEPFSSMQTDSDNSVKTKHRKSSKNISPVQRSSSKNIIVPEETTSNDSSCVERVDDPSNRSKKHRKKSVNDSTEKKRKDYDCNLQMNSDLSCKVRYKESSKNHSTERETKDYEYNVESGNDSSVKPKNRKRSMKCYTEQQTVNNAESNTRVSYTKMNAKPVSKSISRAHKELNTKRSCKSNTEAHTEINAKSYSQLNSKAYTKINLSSKLGSHTESHVAIKSVNNDAVQPHMRDLKSGRKTKSNDTQPLNELLNPNKQLRVIVHDVMEEPPGFGICMNQDTLKTSFNVSRMSASYRVSEGKSKEQKECTLHKAESLDTTKQLLQKEGRQSVTLSVPLGKPELPKEQEEVPQEGTVVSDLMPKSLPFEYPIYSNSEGYDDLSSVFPILFSEEEDYIFTRTDARTCTPIPEEQGDQIPTLTDSHASTPIRTNNKLGEKIHSTTDSHTPTPITEGQSNKSHTSSDSHGQSNKSHTSSDSHRQSNNSCTSSDAHAVIPILVSDNLGNKMTPDSHTCTPITDEQVNKIPTSCDTCVAVEDKGMHIVVCTTSPPDNTESVCVMERDIGEEATAGLGLTVTGLGMTENGLGSTEDGLGSTVTGLSLTEAGLGSKEAGLSSTVSGLDSTVTGLSSTVTGLSSSVSDLDSAVRDSYSASQSSTLNNETYTILECSNNSMTYTLTNTTMSYTYNPTNTTMSYTYNPTNATMSYTHNSTNTTMSCSDALTNIAMSYSTEELSNAKSSTAIETKNAMFCSTKCANEDRSQGKEYDAQCILKENQVPQMSNQVQEGNSEEKQWQPPSESKENHSQRSKVYGMGYVKENQPPQMSNEDPCKEAKIDGSWHIPPESNEDHSAAQEMKEIHEPLNTAQENRMNTCEPGNRNKEQTLNRRNIGEELNTNRDEPTNRGEESNTSEPRNRDDDDEEEEGGRLMNPVLRMIRDKLEHYRNILVNGGSGESPNLDKTEPTSARETGGSANRIEKGRNLVKSEVCKGRNMTMNREALTEMQRERSKATQRQQEIPMFDERTCRPIPTNKGPRSNLDFTASRFTEKLTVSGNEDCGNRLEIEEGPGFAKNKLKSGNADCENRLEIEGPGFAKNKLKSGNADCENKLEIEGPGFAKNKLKSGTKGNDDSLENEGTGYTKNLLKSGTNESDDSLENEGSSGFPRRWLLLESEGEKSDNDLEMETTVFRVKSLMRQKILQLQGAIGYMKSDSNILHDKTVLTGSCTTDSNILHDKTVLTGSCTTPLSTDSNTNNNLSANLQQTLSQQLSCSRATASQISPSLQQSPTLQKSPKSQQTPTLQKSPKSQQTPTLQKSPTSQQTPTLQKSPNSQQTPTLQKSPNSQQTPTLQKSPNSQQTPSPKSTTLATSNDKLRHLSPNTPYLGSTMDVNKILFRLDESYEPKWWGGGVGAVSTSTADPREKPKLIHLFQANQQDVAKIKCLLLRHTTTSYGSLQDIERCGGSVLIHPNTLHNLLIHPNLRHMCNTPNIQFGVYNSLSEVLSGQTVPILSDGWLLLLHHSVMASQALGKVLKSILERQQQQESGGNHNTTRVYIPALTLKQCLVTLLQGRKNHSQHQDSLQTLETNFTTLIKCVKVGSGQVIACEGQWGDLGRPGTSTHDLVTCLCVIHRCQHYQQQHTAVLVDEGVEPYSHEQNSMYKTQHINSFVL</sequence>
<dbReference type="EMBL" id="JAWQEG010000656">
    <property type="protein sequence ID" value="KAK3886934.1"/>
    <property type="molecule type" value="Genomic_DNA"/>
</dbReference>
<feature type="compositionally biased region" description="Polar residues" evidence="1">
    <location>
        <begin position="1675"/>
        <end position="1687"/>
    </location>
</feature>
<reference evidence="2" key="1">
    <citation type="submission" date="2023-10" db="EMBL/GenBank/DDBJ databases">
        <title>Genome assemblies of two species of porcelain crab, Petrolisthes cinctipes and Petrolisthes manimaculis (Anomura: Porcellanidae).</title>
        <authorList>
            <person name="Angst P."/>
        </authorList>
    </citation>
    <scope>NUCLEOTIDE SEQUENCE</scope>
    <source>
        <strain evidence="2">PB745_01</strain>
        <tissue evidence="2">Gill</tissue>
    </source>
</reference>
<feature type="compositionally biased region" description="Polar residues" evidence="1">
    <location>
        <begin position="958"/>
        <end position="976"/>
    </location>
</feature>
<keyword evidence="3" id="KW-1185">Reference proteome</keyword>
<name>A0AAE1G5M0_PETCI</name>
<feature type="compositionally biased region" description="Polar residues" evidence="1">
    <location>
        <begin position="1023"/>
        <end position="1032"/>
    </location>
</feature>
<feature type="compositionally biased region" description="Polar residues" evidence="1">
    <location>
        <begin position="1809"/>
        <end position="1907"/>
    </location>
</feature>
<feature type="compositionally biased region" description="Basic and acidic residues" evidence="1">
    <location>
        <begin position="612"/>
        <end position="625"/>
    </location>
</feature>
<feature type="compositionally biased region" description="Basic and acidic residues" evidence="1">
    <location>
        <begin position="1417"/>
        <end position="1456"/>
    </location>
</feature>
<evidence type="ECO:0000313" key="3">
    <source>
        <dbReference type="Proteomes" id="UP001286313"/>
    </source>
</evidence>
<feature type="region of interest" description="Disordered" evidence="1">
    <location>
        <begin position="946"/>
        <end position="1032"/>
    </location>
</feature>
<organism evidence="2 3">
    <name type="scientific">Petrolisthes cinctipes</name>
    <name type="common">Flat porcelain crab</name>
    <dbReference type="NCBI Taxonomy" id="88211"/>
    <lineage>
        <taxon>Eukaryota</taxon>
        <taxon>Metazoa</taxon>
        <taxon>Ecdysozoa</taxon>
        <taxon>Arthropoda</taxon>
        <taxon>Crustacea</taxon>
        <taxon>Multicrustacea</taxon>
        <taxon>Malacostraca</taxon>
        <taxon>Eumalacostraca</taxon>
        <taxon>Eucarida</taxon>
        <taxon>Decapoda</taxon>
        <taxon>Pleocyemata</taxon>
        <taxon>Anomura</taxon>
        <taxon>Galatheoidea</taxon>
        <taxon>Porcellanidae</taxon>
        <taxon>Petrolisthes</taxon>
    </lineage>
</organism>
<feature type="compositionally biased region" description="Basic and acidic residues" evidence="1">
    <location>
        <begin position="1386"/>
        <end position="1400"/>
    </location>
</feature>
<feature type="compositionally biased region" description="Basic and acidic residues" evidence="1">
    <location>
        <begin position="1329"/>
        <end position="1345"/>
    </location>
</feature>
<feature type="region of interest" description="Disordered" evidence="1">
    <location>
        <begin position="1809"/>
        <end position="1921"/>
    </location>
</feature>
<feature type="compositionally biased region" description="Basic and acidic residues" evidence="1">
    <location>
        <begin position="639"/>
        <end position="657"/>
    </location>
</feature>
<feature type="region of interest" description="Disordered" evidence="1">
    <location>
        <begin position="639"/>
        <end position="677"/>
    </location>
</feature>
<feature type="compositionally biased region" description="Basic residues" evidence="1">
    <location>
        <begin position="304"/>
        <end position="313"/>
    </location>
</feature>
<feature type="compositionally biased region" description="Basic and acidic residues" evidence="1">
    <location>
        <begin position="347"/>
        <end position="356"/>
    </location>
</feature>
<feature type="compositionally biased region" description="Low complexity" evidence="1">
    <location>
        <begin position="438"/>
        <end position="455"/>
    </location>
</feature>
<feature type="compositionally biased region" description="Polar residues" evidence="1">
    <location>
        <begin position="358"/>
        <end position="370"/>
    </location>
</feature>
<feature type="compositionally biased region" description="Polar residues" evidence="1">
    <location>
        <begin position="536"/>
        <end position="558"/>
    </location>
</feature>
<proteinExistence type="predicted"/>
<accession>A0AAE1G5M0</accession>
<feature type="region of interest" description="Disordered" evidence="1">
    <location>
        <begin position="423"/>
        <end position="507"/>
    </location>
</feature>
<feature type="region of interest" description="Disordered" evidence="1">
    <location>
        <begin position="207"/>
        <end position="313"/>
    </location>
</feature>
<feature type="compositionally biased region" description="Low complexity" evidence="1">
    <location>
        <begin position="130"/>
        <end position="142"/>
    </location>
</feature>
<evidence type="ECO:0000313" key="2">
    <source>
        <dbReference type="EMBL" id="KAK3886934.1"/>
    </source>
</evidence>
<feature type="region of interest" description="Disordered" evidence="1">
    <location>
        <begin position="1320"/>
        <end position="1470"/>
    </location>
</feature>
<evidence type="ECO:0000256" key="1">
    <source>
        <dbReference type="SAM" id="MobiDB-lite"/>
    </source>
</evidence>
<gene>
    <name evidence="2" type="ORF">Pcinc_008943</name>
</gene>
<dbReference type="Proteomes" id="UP001286313">
    <property type="component" value="Unassembled WGS sequence"/>
</dbReference>
<feature type="region of interest" description="Disordered" evidence="1">
    <location>
        <begin position="128"/>
        <end position="173"/>
    </location>
</feature>